<name>A0AAD2FEY9_9STRA</name>
<accession>A0AAD2FEY9</accession>
<evidence type="ECO:0000256" key="4">
    <source>
        <dbReference type="ARBA" id="ARBA00022801"/>
    </source>
</evidence>
<feature type="region of interest" description="Disordered" evidence="8">
    <location>
        <begin position="434"/>
        <end position="478"/>
    </location>
</feature>
<dbReference type="AlphaFoldDB" id="A0AAD2FEY9"/>
<evidence type="ECO:0000256" key="2">
    <source>
        <dbReference type="ARBA" id="ARBA00022670"/>
    </source>
</evidence>
<dbReference type="Proteomes" id="UP001295423">
    <property type="component" value="Unassembled WGS sequence"/>
</dbReference>
<dbReference type="InterPro" id="IPR009003">
    <property type="entry name" value="Peptidase_S1_PA"/>
</dbReference>
<dbReference type="Gene3D" id="2.40.10.10">
    <property type="entry name" value="Trypsin-like serine proteases"/>
    <property type="match status" value="2"/>
</dbReference>
<evidence type="ECO:0000313" key="10">
    <source>
        <dbReference type="Proteomes" id="UP001295423"/>
    </source>
</evidence>
<protein>
    <recommendedName>
        <fullName evidence="7">Serine protease</fullName>
        <ecNumber evidence="7">3.4.21.-</ecNumber>
    </recommendedName>
</protein>
<organism evidence="9 10">
    <name type="scientific">Cylindrotheca closterium</name>
    <dbReference type="NCBI Taxonomy" id="2856"/>
    <lineage>
        <taxon>Eukaryota</taxon>
        <taxon>Sar</taxon>
        <taxon>Stramenopiles</taxon>
        <taxon>Ochrophyta</taxon>
        <taxon>Bacillariophyta</taxon>
        <taxon>Bacillariophyceae</taxon>
        <taxon>Bacillariophycidae</taxon>
        <taxon>Bacillariales</taxon>
        <taxon>Bacillariaceae</taxon>
        <taxon>Cylindrotheca</taxon>
    </lineage>
</organism>
<feature type="compositionally biased region" description="Low complexity" evidence="8">
    <location>
        <begin position="434"/>
        <end position="443"/>
    </location>
</feature>
<dbReference type="InterPro" id="IPR043504">
    <property type="entry name" value="Peptidase_S1_PA_chymotrypsin"/>
</dbReference>
<dbReference type="EC" id="3.4.21.-" evidence="7"/>
<dbReference type="PRINTS" id="PR00839">
    <property type="entry name" value="V8PROTEASE"/>
</dbReference>
<dbReference type="GO" id="GO:0006508">
    <property type="term" value="P:proteolysis"/>
    <property type="evidence" value="ECO:0007669"/>
    <property type="project" value="UniProtKB-KW"/>
</dbReference>
<dbReference type="Pfam" id="PF13365">
    <property type="entry name" value="Trypsin_2"/>
    <property type="match status" value="1"/>
</dbReference>
<keyword evidence="2 7" id="KW-0645">Protease</keyword>
<dbReference type="PANTHER" id="PTHR36234">
    <property type="entry name" value="LYSYL ENDOPEPTIDASE"/>
    <property type="match status" value="1"/>
</dbReference>
<keyword evidence="10" id="KW-1185">Reference proteome</keyword>
<dbReference type="PANTHER" id="PTHR36234:SF5">
    <property type="entry name" value="LYSYL ENDOPEPTIDASE"/>
    <property type="match status" value="1"/>
</dbReference>
<gene>
    <name evidence="9" type="ORF">CYCCA115_LOCUS3502</name>
</gene>
<keyword evidence="5 7" id="KW-0720">Serine protease</keyword>
<sequence length="702" mass="76777">MVNKLVIVAAVAVVVIAIGLGVGLGVDWGGSDSDQETSNITPAIIGDSVFIRITNNDMTDEDGGNVRSKFSYTISEPGASFIAIHFASFDFNRECTMELTDENDYLVASYTDQGRLNRGNFWAHHVEGDTLNMLVYCVRAAGDNKRNFVIDEMVKGFSDNENLETLTEPDQRTDPQRRLRAEELFPFDLDRHRGLALCGGDDSNNAVCFKDSHPDEYNKAKAICRLKIAGKGTCTGWLVGPNNLVLTNRHCIESQADVDNTDFQFMAEGANCGDSKTKTAGYDVYEGAELVAESFQKDYALIRLVGDPAAKYGFMEIDDRVATVGETIFIPGHPVGRAKQFALEDTWPTSGASNGRCAVLDVGSDNCGYSFAYQSIQYTCDTLGGSSGSPVIAVDTMKVIGLHHCGHLNCDLGNLAVPFEGPGIYNDIKEFIDAPAPQTSSPTTSPPTAAPKTPAPTTPRPTEGPPSTNPPTQNPTVEGTLRCFAPKIQIQIQLDDFAAETRWELWQTDPPRIISQGGNYENNALIEEEHCLADDGVHYLKFFDEFGDGFCCGKGFGYYKVWYNNQLLYHNNGETGTETEVEISPQMVCLEVFFHLTLETDRFGVETTWELRDDSDSIVGSGGPYPGAFRLVEESVCATSFGTYTFTMFDSFGDGMCCDAGQAGGFKLYRDNEIKIESTGEFNYFVRYDVPSIGNAEIIAGS</sequence>
<comment type="similarity">
    <text evidence="1 7">Belongs to the peptidase S1B family.</text>
</comment>
<reference evidence="9" key="1">
    <citation type="submission" date="2023-08" db="EMBL/GenBank/DDBJ databases">
        <authorList>
            <person name="Audoor S."/>
            <person name="Bilcke G."/>
        </authorList>
    </citation>
    <scope>NUCLEOTIDE SEQUENCE</scope>
</reference>
<dbReference type="EMBL" id="CAKOGP040000313">
    <property type="protein sequence ID" value="CAJ1933884.1"/>
    <property type="molecule type" value="Genomic_DNA"/>
</dbReference>
<evidence type="ECO:0000256" key="1">
    <source>
        <dbReference type="ARBA" id="ARBA00008764"/>
    </source>
</evidence>
<dbReference type="InterPro" id="IPR008256">
    <property type="entry name" value="Peptidase_S1B"/>
</dbReference>
<proteinExistence type="inferred from homology"/>
<evidence type="ECO:0000313" key="9">
    <source>
        <dbReference type="EMBL" id="CAJ1933884.1"/>
    </source>
</evidence>
<evidence type="ECO:0000256" key="7">
    <source>
        <dbReference type="RuleBase" id="RU004296"/>
    </source>
</evidence>
<dbReference type="SUPFAM" id="SSF50494">
    <property type="entry name" value="Trypsin-like serine proteases"/>
    <property type="match status" value="1"/>
</dbReference>
<dbReference type="GO" id="GO:0008236">
    <property type="term" value="F:serine-type peptidase activity"/>
    <property type="evidence" value="ECO:0007669"/>
    <property type="project" value="UniProtKB-KW"/>
</dbReference>
<evidence type="ECO:0000256" key="5">
    <source>
        <dbReference type="ARBA" id="ARBA00022825"/>
    </source>
</evidence>
<evidence type="ECO:0000256" key="3">
    <source>
        <dbReference type="ARBA" id="ARBA00022729"/>
    </source>
</evidence>
<evidence type="ECO:0000256" key="8">
    <source>
        <dbReference type="SAM" id="MobiDB-lite"/>
    </source>
</evidence>
<evidence type="ECO:0000256" key="6">
    <source>
        <dbReference type="ARBA" id="ARBA00023026"/>
    </source>
</evidence>
<keyword evidence="6" id="KW-0843">Virulence</keyword>
<feature type="compositionally biased region" description="Pro residues" evidence="8">
    <location>
        <begin position="444"/>
        <end position="473"/>
    </location>
</feature>
<keyword evidence="4 7" id="KW-0378">Hydrolase</keyword>
<keyword evidence="3" id="KW-0732">Signal</keyword>
<comment type="caution">
    <text evidence="9">The sequence shown here is derived from an EMBL/GenBank/DDBJ whole genome shotgun (WGS) entry which is preliminary data.</text>
</comment>